<dbReference type="AlphaFoldDB" id="A0A9P0K3M4"/>
<organism evidence="1 2">
    <name type="scientific">Acanthoscelides obtectus</name>
    <name type="common">Bean weevil</name>
    <name type="synonym">Bruchus obtectus</name>
    <dbReference type="NCBI Taxonomy" id="200917"/>
    <lineage>
        <taxon>Eukaryota</taxon>
        <taxon>Metazoa</taxon>
        <taxon>Ecdysozoa</taxon>
        <taxon>Arthropoda</taxon>
        <taxon>Hexapoda</taxon>
        <taxon>Insecta</taxon>
        <taxon>Pterygota</taxon>
        <taxon>Neoptera</taxon>
        <taxon>Endopterygota</taxon>
        <taxon>Coleoptera</taxon>
        <taxon>Polyphaga</taxon>
        <taxon>Cucujiformia</taxon>
        <taxon>Chrysomeloidea</taxon>
        <taxon>Chrysomelidae</taxon>
        <taxon>Bruchinae</taxon>
        <taxon>Bruchini</taxon>
        <taxon>Acanthoscelides</taxon>
    </lineage>
</organism>
<dbReference type="Proteomes" id="UP001152888">
    <property type="component" value="Unassembled WGS sequence"/>
</dbReference>
<protein>
    <submittedName>
        <fullName evidence="1">Uncharacterized protein</fullName>
    </submittedName>
</protein>
<keyword evidence="2" id="KW-1185">Reference proteome</keyword>
<dbReference type="EMBL" id="CAKOFQ010006718">
    <property type="protein sequence ID" value="CAH1964800.1"/>
    <property type="molecule type" value="Genomic_DNA"/>
</dbReference>
<comment type="caution">
    <text evidence="1">The sequence shown here is derived from an EMBL/GenBank/DDBJ whole genome shotgun (WGS) entry which is preliminary data.</text>
</comment>
<evidence type="ECO:0000313" key="2">
    <source>
        <dbReference type="Proteomes" id="UP001152888"/>
    </source>
</evidence>
<name>A0A9P0K3M4_ACAOB</name>
<sequence>MSSKTEDPDGTEVFCEVKCELDENVSEANSAQVELCENVDYPRRNGLFSITENLKMYRIQDDRRPLYRNERLP</sequence>
<proteinExistence type="predicted"/>
<accession>A0A9P0K3M4</accession>
<dbReference type="OrthoDB" id="10378218at2759"/>
<gene>
    <name evidence="1" type="ORF">ACAOBT_LOCUS6020</name>
</gene>
<reference evidence="1" key="1">
    <citation type="submission" date="2022-03" db="EMBL/GenBank/DDBJ databases">
        <authorList>
            <person name="Sayadi A."/>
        </authorList>
    </citation>
    <scope>NUCLEOTIDE SEQUENCE</scope>
</reference>
<evidence type="ECO:0000313" key="1">
    <source>
        <dbReference type="EMBL" id="CAH1964800.1"/>
    </source>
</evidence>